<dbReference type="InterPro" id="IPR036890">
    <property type="entry name" value="HATPase_C_sf"/>
</dbReference>
<evidence type="ECO:0000313" key="2">
    <source>
        <dbReference type="Proteomes" id="UP000422764"/>
    </source>
</evidence>
<evidence type="ECO:0008006" key="3">
    <source>
        <dbReference type="Google" id="ProtNLM"/>
    </source>
</evidence>
<proteinExistence type="predicted"/>
<dbReference type="SUPFAM" id="SSF55874">
    <property type="entry name" value="ATPase domain of HSP90 chaperone/DNA topoisomerase II/histidine kinase"/>
    <property type="match status" value="1"/>
</dbReference>
<sequence length="376" mass="43346">MLIMDSNTVNMEPTKRLFIEILTKDIKLEKAILDLIDNSIDAAKKLNKNLEKFKIRLTLDNKIFKIEDNCGGITVEEAKKDAFRFGSENSDEKANQDSVGHYHIGMKRAFFKIGNIIKVDSATNKDYFSLTINVNKWRKSPEWNINLKSFGINSDLNSIGTKINIKELSEEAKDKFNNEKFIEGLREEIAQTYKDVIKKGITIIVNGYVILTSRSVNETELVRYKIDNKKYTVEIILKKDRPNYEESGWNIYLNDRRVVASDKTDLTGWDIGAEEQYHVIRGYVYAKAKRTGALPFTTTKDGLDTSNPTYAELKSLMIKALDESLPKLSNGDYATISYKRPRKDVEGLKKMFKVRYYKNVGEKTYDEYIKQNNIEL</sequence>
<dbReference type="Proteomes" id="UP000422764">
    <property type="component" value="Chromosome"/>
</dbReference>
<name>A0A6I6F242_9CLOT</name>
<protein>
    <recommendedName>
        <fullName evidence="3">ATP-binding protein</fullName>
    </recommendedName>
</protein>
<dbReference type="Pfam" id="PF13589">
    <property type="entry name" value="HATPase_c_3"/>
    <property type="match status" value="1"/>
</dbReference>
<dbReference type="EMBL" id="CP046522">
    <property type="protein sequence ID" value="QGU94458.1"/>
    <property type="molecule type" value="Genomic_DNA"/>
</dbReference>
<keyword evidence="2" id="KW-1185">Reference proteome</keyword>
<reference evidence="1 2" key="1">
    <citation type="submission" date="2019-12" db="EMBL/GenBank/DDBJ databases">
        <title>Genome sequenceing of Clostridium bovifaecis.</title>
        <authorList>
            <person name="Yao Y."/>
        </authorList>
    </citation>
    <scope>NUCLEOTIDE SEQUENCE [LARGE SCALE GENOMIC DNA]</scope>
    <source>
        <strain evidence="1 2">BXX</strain>
    </source>
</reference>
<organism evidence="1 2">
    <name type="scientific">Clostridium bovifaecis</name>
    <dbReference type="NCBI Taxonomy" id="2184719"/>
    <lineage>
        <taxon>Bacteria</taxon>
        <taxon>Bacillati</taxon>
        <taxon>Bacillota</taxon>
        <taxon>Clostridia</taxon>
        <taxon>Eubacteriales</taxon>
        <taxon>Clostridiaceae</taxon>
        <taxon>Clostridium</taxon>
    </lineage>
</organism>
<accession>A0A6I6F242</accession>
<dbReference type="AlphaFoldDB" id="A0A6I6F242"/>
<gene>
    <name evidence="1" type="ORF">GOM49_04495</name>
</gene>
<evidence type="ECO:0000313" key="1">
    <source>
        <dbReference type="EMBL" id="QGU94458.1"/>
    </source>
</evidence>
<dbReference type="Gene3D" id="3.30.565.10">
    <property type="entry name" value="Histidine kinase-like ATPase, C-terminal domain"/>
    <property type="match status" value="1"/>
</dbReference>